<dbReference type="SMART" id="SM00320">
    <property type="entry name" value="WD40"/>
    <property type="match status" value="5"/>
</dbReference>
<dbReference type="STRING" id="1043004.A0A074WGG0"/>
<dbReference type="RefSeq" id="XP_013424889.1">
    <property type="nucleotide sequence ID" value="XM_013569435.1"/>
</dbReference>
<protein>
    <submittedName>
        <fullName evidence="2">60S ribosome biogenesis protein-like protein Mak11</fullName>
    </submittedName>
</protein>
<dbReference type="InterPro" id="IPR051959">
    <property type="entry name" value="PAK1-Kinase_Regulator"/>
</dbReference>
<dbReference type="InterPro" id="IPR015943">
    <property type="entry name" value="WD40/YVTN_repeat-like_dom_sf"/>
</dbReference>
<evidence type="ECO:0000256" key="1">
    <source>
        <dbReference type="SAM" id="MobiDB-lite"/>
    </source>
</evidence>
<evidence type="ECO:0000313" key="3">
    <source>
        <dbReference type="Proteomes" id="UP000027730"/>
    </source>
</evidence>
<sequence length="496" mass="53147">MVKRKSEDAQLSTRATNGKTARFAEAAKPTKSAKKSTSTKPTKATTTSAVATKDPTSESLSIQIVTGSYERVLHGFAATVSEHLLKAEPSEEEQKDPTYSDTFLFAAHSSAVRCLGLSAPTEAHKRVLATGSTDERINLYNLSTSPPLVSDKPQLPSLSTSSIIENPRNKELGSLLHHARSVNKLQFPTRGKLFSAADDNTVAISRTRDWTVLSTIKCPIPKAVGRPSGDTAGPGEVPTGVNDFAIHPSMKVMVTVGKGERCMRLWNLVTGKKAGVLNFDKSLLQAAGEGRYSSGEGRKLAWGEDGEEYVVGFERGAVVYGMDSMPKAIIRPSPPTKLHQMRIVPAGDDHSILAISTEDGRIIFYDLKTTVESEKEDEEVPQCAALGQLGGNQAGFSGRIKDFEVLQHKAGAPLIFITGSSDGAVRLWRCNISEILGDAREQAKGAVRQVATSIGTHETGHRITCLVAFVMDGPAEVADDGEDEAQEVAGSDSDDE</sequence>
<dbReference type="EMBL" id="KL584716">
    <property type="protein sequence ID" value="KEQ70694.1"/>
    <property type="molecule type" value="Genomic_DNA"/>
</dbReference>
<reference evidence="2 3" key="1">
    <citation type="journal article" date="2014" name="BMC Genomics">
        <title>Genome sequencing of four Aureobasidium pullulans varieties: biotechnological potential, stress tolerance, and description of new species.</title>
        <authorList>
            <person name="Gostin Ar C."/>
            <person name="Ohm R.A."/>
            <person name="Kogej T."/>
            <person name="Sonjak S."/>
            <person name="Turk M."/>
            <person name="Zajc J."/>
            <person name="Zalar P."/>
            <person name="Grube M."/>
            <person name="Sun H."/>
            <person name="Han J."/>
            <person name="Sharma A."/>
            <person name="Chiniquy J."/>
            <person name="Ngan C.Y."/>
            <person name="Lipzen A."/>
            <person name="Barry K."/>
            <person name="Grigoriev I.V."/>
            <person name="Gunde-Cimerman N."/>
        </authorList>
    </citation>
    <scope>NUCLEOTIDE SEQUENCE [LARGE SCALE GENOMIC DNA]</scope>
    <source>
        <strain evidence="2 3">CBS 147.97</strain>
    </source>
</reference>
<keyword evidence="3" id="KW-1185">Reference proteome</keyword>
<dbReference type="Proteomes" id="UP000027730">
    <property type="component" value="Unassembled WGS sequence"/>
</dbReference>
<dbReference type="GeneID" id="25411736"/>
<dbReference type="InterPro" id="IPR036322">
    <property type="entry name" value="WD40_repeat_dom_sf"/>
</dbReference>
<dbReference type="OrthoDB" id="308449at2759"/>
<accession>A0A074WGG0</accession>
<name>A0A074WGG0_9PEZI</name>
<feature type="compositionally biased region" description="Low complexity" evidence="1">
    <location>
        <begin position="26"/>
        <end position="53"/>
    </location>
</feature>
<dbReference type="Gene3D" id="2.130.10.10">
    <property type="entry name" value="YVTN repeat-like/Quinoprotein amine dehydrogenase"/>
    <property type="match status" value="1"/>
</dbReference>
<dbReference type="Pfam" id="PF00400">
    <property type="entry name" value="WD40"/>
    <property type="match status" value="1"/>
</dbReference>
<dbReference type="PANTHER" id="PTHR44675:SF1">
    <property type="entry name" value="P21-ACTIVATED PROTEIN KINASE-INTERACTING PROTEIN 1"/>
    <property type="match status" value="1"/>
</dbReference>
<proteinExistence type="predicted"/>
<dbReference type="PANTHER" id="PTHR44675">
    <property type="entry name" value="PAK1 INTERACTING PROTEIN 1"/>
    <property type="match status" value="1"/>
</dbReference>
<feature type="region of interest" description="Disordered" evidence="1">
    <location>
        <begin position="1"/>
        <end position="55"/>
    </location>
</feature>
<evidence type="ECO:0000313" key="2">
    <source>
        <dbReference type="EMBL" id="KEQ70694.1"/>
    </source>
</evidence>
<dbReference type="HOGENOM" id="CLU_030368_0_0_1"/>
<dbReference type="SUPFAM" id="SSF50978">
    <property type="entry name" value="WD40 repeat-like"/>
    <property type="match status" value="1"/>
</dbReference>
<organism evidence="2 3">
    <name type="scientific">Aureobasidium namibiae CBS 147.97</name>
    <dbReference type="NCBI Taxonomy" id="1043004"/>
    <lineage>
        <taxon>Eukaryota</taxon>
        <taxon>Fungi</taxon>
        <taxon>Dikarya</taxon>
        <taxon>Ascomycota</taxon>
        <taxon>Pezizomycotina</taxon>
        <taxon>Dothideomycetes</taxon>
        <taxon>Dothideomycetidae</taxon>
        <taxon>Dothideales</taxon>
        <taxon>Saccotheciaceae</taxon>
        <taxon>Aureobasidium</taxon>
    </lineage>
</organism>
<dbReference type="AlphaFoldDB" id="A0A074WGG0"/>
<dbReference type="InterPro" id="IPR001680">
    <property type="entry name" value="WD40_rpt"/>
</dbReference>
<gene>
    <name evidence="2" type="ORF">M436DRAFT_53228</name>
</gene>
<feature type="compositionally biased region" description="Polar residues" evidence="1">
    <location>
        <begin position="9"/>
        <end position="19"/>
    </location>
</feature>